<organism evidence="6 7">
    <name type="scientific">Triparma laevis f. inornata</name>
    <dbReference type="NCBI Taxonomy" id="1714386"/>
    <lineage>
        <taxon>Eukaryota</taxon>
        <taxon>Sar</taxon>
        <taxon>Stramenopiles</taxon>
        <taxon>Ochrophyta</taxon>
        <taxon>Bolidophyceae</taxon>
        <taxon>Parmales</taxon>
        <taxon>Triparmaceae</taxon>
        <taxon>Triparma</taxon>
    </lineage>
</organism>
<dbReference type="Proteomes" id="UP001162640">
    <property type="component" value="Unassembled WGS sequence"/>
</dbReference>
<comment type="caution">
    <text evidence="6">The sequence shown here is derived from an EMBL/GenBank/DDBJ whole genome shotgun (WGS) entry which is preliminary data.</text>
</comment>
<feature type="compositionally biased region" description="Basic and acidic residues" evidence="4">
    <location>
        <begin position="804"/>
        <end position="817"/>
    </location>
</feature>
<feature type="region of interest" description="Disordered" evidence="4">
    <location>
        <begin position="1509"/>
        <end position="1562"/>
    </location>
</feature>
<dbReference type="PRINTS" id="PR00633">
    <property type="entry name" value="RCCNDNSATION"/>
</dbReference>
<dbReference type="SUPFAM" id="SSF50985">
    <property type="entry name" value="RCC1/BLIP-II"/>
    <property type="match status" value="2"/>
</dbReference>
<proteinExistence type="predicted"/>
<dbReference type="InterPro" id="IPR051625">
    <property type="entry name" value="Signaling_Regulatory_Domain"/>
</dbReference>
<feature type="repeat" description="RCC1" evidence="2">
    <location>
        <begin position="486"/>
        <end position="537"/>
    </location>
</feature>
<dbReference type="InterPro" id="IPR000408">
    <property type="entry name" value="Reg_chr_condens"/>
</dbReference>
<accession>A0A9W7A293</accession>
<dbReference type="EMBL" id="BLQM01000080">
    <property type="protein sequence ID" value="GMH60684.1"/>
    <property type="molecule type" value="Genomic_DNA"/>
</dbReference>
<feature type="region of interest" description="Disordered" evidence="4">
    <location>
        <begin position="639"/>
        <end position="659"/>
    </location>
</feature>
<sequence>MDQAEPEIAEPNESLDSTQELIAAPSLTSSVVTIYRPPQKPKPSGYPRYTSPLEVYTQPFQPLCIPNEKEMRADDEIIITAELARKALDQRIPVKEALILSQAEDEKLAIKKVQEKHETLGWGWGGEGVAGTLKFGELKTPNPMYSMGSKKFIDIAAGRKHTLLVEEQGTVFACGENKKGVLGNTSKKLGLSKQFKQRQDMLRKRPMKWFPSATLPSGHNKGGCDFKISQVAVTDSTSFAREVAPSEGEQSIEALIAMINQVDKLIENNGGSSFEGNFGLLELRAHLVEQRAAIHRKFVGTVLVWGEGKNGQLGLGRYDKHREPLVLVENPTPLPGLLGKGVRYLAAGCNHVLALTQHGTVYSWGMGRDGRLGHGDYEDRWEPTLIEKLARKKMVVTVIGAGHAHSLAVGGAGKRVLCWGRGAHGRLGTGRHLNKNVPTEMTHNFPESFGEKGYSIVKAALGGAHTMVLCERSVDPRLTNPWGIETRIYAWGFGHHGQLGTDLIVHIPTPYKVKMPKWERVVDISAGKSHSCAVTVYGQLYTWGKGWFGVLGQGDDQLRIAPTLLETTKNMILKVSAGLMHTTALSLRRGGLSRRAVDKADPELTMRGTPPVYLGLPKQSAMATGFWKNARCLSIRPIEAGKEGDGEEEEDTESEVEVEVKEAPTSFLLGLLDGAVSDDEGDGDGGGGGLESLLGGVADSAPTPKNTKSGGNLESLLGDAAGPEPHGANLQSLLGDAAGLSLSPSAPTTPKPKPKETPKVVFGSEDPKGVSRAAWGDEEKKSESPENEAKPSLTLPQEEVIVVKSEEEEKKVDETKTPPESPSKKKQLMHRERTWRDLTPDEWYRRSNKTEVFYTCEAAKFTCLSFHCARQCMNGQHLNRTRLLKRAEARLENSERVKENIRELREEGHTEGDVKRFIKQFARREDKKMKEIDMKWGMKHKEVKVSDAPLSQISQCSLTDSCRLLQCIPEFDHLKIWNAAAVHIQRISRGGRGRRRAIDKKASILEMRNTAATNALQLNVMNKVEKNAKDHKVHEIRKQARITLSVADHDSAQFRWYAKLQVVLQFIEEQKMALAIMFSSAGVKDPHPVFEDNIFEPCCRTLQELREKQRRHPQTQRLNNTQLVKLVKAHDLPLYGSDLNDDTGEHQFHNMAVFGRLVNVQNETNDYFEFCEDINKDIDLCNKDDALWDDPAHRAKWTAQEITRNKKRIKEERDALEIELRGRQQERQLSKKRRASLSRIEQLSSMVKMTRGRQRLRMIARRRTSLNLREARVRKDIEEFDREFIRKGSEAKEGVAESLNACSLLAFPKKGDDPFSLKTLTDEQVLHTRQGNKNYEKFIGCRCEVCRKMSGKSGSVGNMDIDTYSIKESKARRRGASICAPERYRASTVQFAYSIDRIVDPDTDPPTKHTEKISGRLFDFENIWALAKEKKFPPIHSTSWFDEPLSKRSVRPAIGIDETGKSIQLWSRDKWEEESRMIDLIAGKNDVHLICVPLQKEMDVLRLAMYPPEEEYDDDEEGEWEEGEEGDWDEEDWDEGDWDEEDWEEGDEEYGEEGEEEYGEEEGGNVAVVEQGSSIATGLAEGWVESWDEGGNVYYYNEVTGESSWESPSAESVGGGGGGGGGWDGWQTLVDESGKTYYFNPATGESEWA</sequence>
<dbReference type="Gene3D" id="2.130.10.30">
    <property type="entry name" value="Regulator of chromosome condensation 1/beta-lactamase-inhibitor protein II"/>
    <property type="match status" value="3"/>
</dbReference>
<feature type="compositionally biased region" description="Gly residues" evidence="4">
    <location>
        <begin position="1613"/>
        <end position="1624"/>
    </location>
</feature>
<dbReference type="PANTHER" id="PTHR22872">
    <property type="entry name" value="BTK-BINDING PROTEIN-RELATED"/>
    <property type="match status" value="1"/>
</dbReference>
<evidence type="ECO:0000256" key="3">
    <source>
        <dbReference type="SAM" id="Coils"/>
    </source>
</evidence>
<dbReference type="Pfam" id="PF00397">
    <property type="entry name" value="WW"/>
    <property type="match status" value="2"/>
</dbReference>
<feature type="compositionally biased region" description="Basic and acidic residues" evidence="4">
    <location>
        <begin position="765"/>
        <end position="789"/>
    </location>
</feature>
<dbReference type="PROSITE" id="PS50012">
    <property type="entry name" value="RCC1_3"/>
    <property type="match status" value="6"/>
</dbReference>
<gene>
    <name evidence="6" type="ORF">TL16_g03103</name>
</gene>
<dbReference type="SUPFAM" id="SSF51045">
    <property type="entry name" value="WW domain"/>
    <property type="match status" value="2"/>
</dbReference>
<dbReference type="InterPro" id="IPR001202">
    <property type="entry name" value="WW_dom"/>
</dbReference>
<feature type="region of interest" description="Disordered" evidence="4">
    <location>
        <begin position="1604"/>
        <end position="1627"/>
    </location>
</feature>
<feature type="domain" description="WW" evidence="5">
    <location>
        <begin position="1624"/>
        <end position="1649"/>
    </location>
</feature>
<feature type="repeat" description="RCC1" evidence="2">
    <location>
        <begin position="414"/>
        <end position="472"/>
    </location>
</feature>
<feature type="compositionally biased region" description="Low complexity" evidence="4">
    <location>
        <begin position="732"/>
        <end position="748"/>
    </location>
</feature>
<dbReference type="Pfam" id="PF13540">
    <property type="entry name" value="RCC1_2"/>
    <property type="match status" value="1"/>
</dbReference>
<dbReference type="InterPro" id="IPR036020">
    <property type="entry name" value="WW_dom_sf"/>
</dbReference>
<evidence type="ECO:0000256" key="1">
    <source>
        <dbReference type="ARBA" id="ARBA00022737"/>
    </source>
</evidence>
<dbReference type="Gene3D" id="2.20.70.10">
    <property type="match status" value="2"/>
</dbReference>
<keyword evidence="3" id="KW-0175">Coiled coil</keyword>
<dbReference type="InterPro" id="IPR058923">
    <property type="entry name" value="RCC1-like_dom"/>
</dbReference>
<dbReference type="Pfam" id="PF25390">
    <property type="entry name" value="WD40_RLD"/>
    <property type="match status" value="1"/>
</dbReference>
<keyword evidence="1" id="KW-0677">Repeat</keyword>
<evidence type="ECO:0000256" key="4">
    <source>
        <dbReference type="SAM" id="MobiDB-lite"/>
    </source>
</evidence>
<feature type="region of interest" description="Disordered" evidence="4">
    <location>
        <begin position="673"/>
        <end position="832"/>
    </location>
</feature>
<evidence type="ECO:0000259" key="5">
    <source>
        <dbReference type="PROSITE" id="PS50020"/>
    </source>
</evidence>
<evidence type="ECO:0000313" key="7">
    <source>
        <dbReference type="Proteomes" id="UP001162640"/>
    </source>
</evidence>
<evidence type="ECO:0000256" key="2">
    <source>
        <dbReference type="PROSITE-ProRule" id="PRU00235"/>
    </source>
</evidence>
<dbReference type="CDD" id="cd00201">
    <property type="entry name" value="WW"/>
    <property type="match status" value="2"/>
</dbReference>
<dbReference type="PROSITE" id="PS00626">
    <property type="entry name" value="RCC1_2"/>
    <property type="match status" value="1"/>
</dbReference>
<feature type="compositionally biased region" description="Acidic residues" evidence="4">
    <location>
        <begin position="645"/>
        <end position="657"/>
    </location>
</feature>
<name>A0A9W7A293_9STRA</name>
<reference evidence="7" key="1">
    <citation type="journal article" date="2023" name="Commun. Biol.">
        <title>Genome analysis of Parmales, the sister group of diatoms, reveals the evolutionary specialization of diatoms from phago-mixotrophs to photoautotrophs.</title>
        <authorList>
            <person name="Ban H."/>
            <person name="Sato S."/>
            <person name="Yoshikawa S."/>
            <person name="Yamada K."/>
            <person name="Nakamura Y."/>
            <person name="Ichinomiya M."/>
            <person name="Sato N."/>
            <person name="Blanc-Mathieu R."/>
            <person name="Endo H."/>
            <person name="Kuwata A."/>
            <person name="Ogata H."/>
        </authorList>
    </citation>
    <scope>NUCLEOTIDE SEQUENCE [LARGE SCALE GENOMIC DNA]</scope>
</reference>
<dbReference type="SMART" id="SM00456">
    <property type="entry name" value="WW"/>
    <property type="match status" value="2"/>
</dbReference>
<dbReference type="PROSITE" id="PS50020">
    <property type="entry name" value="WW_DOMAIN_2"/>
    <property type="match status" value="2"/>
</dbReference>
<evidence type="ECO:0000313" key="6">
    <source>
        <dbReference type="EMBL" id="GMH60684.1"/>
    </source>
</evidence>
<feature type="compositionally biased region" description="Polar residues" evidence="4">
    <location>
        <begin position="703"/>
        <end position="712"/>
    </location>
</feature>
<feature type="domain" description="WW" evidence="5">
    <location>
        <begin position="1577"/>
        <end position="1610"/>
    </location>
</feature>
<protein>
    <recommendedName>
        <fullName evidence="5">WW domain-containing protein</fullName>
    </recommendedName>
</protein>
<feature type="repeat" description="RCC1" evidence="2">
    <location>
        <begin position="359"/>
        <end position="412"/>
    </location>
</feature>
<feature type="repeat" description="RCC1" evidence="2">
    <location>
        <begin position="300"/>
        <end position="358"/>
    </location>
</feature>
<feature type="repeat" description="RCC1" evidence="2">
    <location>
        <begin position="538"/>
        <end position="588"/>
    </location>
</feature>
<dbReference type="InterPro" id="IPR009091">
    <property type="entry name" value="RCC1/BLIP-II"/>
</dbReference>
<feature type="repeat" description="RCC1" evidence="2">
    <location>
        <begin position="117"/>
        <end position="168"/>
    </location>
</feature>
<feature type="coiled-coil region" evidence="3">
    <location>
        <begin position="1199"/>
        <end position="1226"/>
    </location>
</feature>